<feature type="domain" description="Sushi" evidence="3">
    <location>
        <begin position="3"/>
        <end position="53"/>
    </location>
</feature>
<evidence type="ECO:0000256" key="1">
    <source>
        <dbReference type="ARBA" id="ARBA00023157"/>
    </source>
</evidence>
<dbReference type="PROSITE" id="PS50923">
    <property type="entry name" value="SUSHI"/>
    <property type="match status" value="1"/>
</dbReference>
<comment type="caution">
    <text evidence="2">Lacks conserved residue(s) required for the propagation of feature annotation.</text>
</comment>
<dbReference type="InterPro" id="IPR000436">
    <property type="entry name" value="Sushi_SCR_CCP_dom"/>
</dbReference>
<dbReference type="CDD" id="cd00033">
    <property type="entry name" value="CCP"/>
    <property type="match status" value="1"/>
</dbReference>
<keyword evidence="1" id="KW-1015">Disulfide bond</keyword>
<feature type="non-terminal residue" evidence="4">
    <location>
        <position position="53"/>
    </location>
</feature>
<dbReference type="Gene3D" id="2.10.70.10">
    <property type="entry name" value="Complement Module, domain 1"/>
    <property type="match status" value="1"/>
</dbReference>
<organism evidence="4 5">
    <name type="scientific">Rotaria sordida</name>
    <dbReference type="NCBI Taxonomy" id="392033"/>
    <lineage>
        <taxon>Eukaryota</taxon>
        <taxon>Metazoa</taxon>
        <taxon>Spiralia</taxon>
        <taxon>Gnathifera</taxon>
        <taxon>Rotifera</taxon>
        <taxon>Eurotatoria</taxon>
        <taxon>Bdelloidea</taxon>
        <taxon>Philodinida</taxon>
        <taxon>Philodinidae</taxon>
        <taxon>Rotaria</taxon>
    </lineage>
</organism>
<dbReference type="Proteomes" id="UP000663864">
    <property type="component" value="Unassembled WGS sequence"/>
</dbReference>
<dbReference type="EMBL" id="CAJNOT010018035">
    <property type="protein sequence ID" value="CAF1552927.1"/>
    <property type="molecule type" value="Genomic_DNA"/>
</dbReference>
<reference evidence="4" key="1">
    <citation type="submission" date="2021-02" db="EMBL/GenBank/DDBJ databases">
        <authorList>
            <person name="Nowell W R."/>
        </authorList>
    </citation>
    <scope>NUCLEOTIDE SEQUENCE</scope>
</reference>
<evidence type="ECO:0000259" key="3">
    <source>
        <dbReference type="PROSITE" id="PS50923"/>
    </source>
</evidence>
<proteinExistence type="predicted"/>
<dbReference type="SUPFAM" id="SSF57535">
    <property type="entry name" value="Complement control module/SCR domain"/>
    <property type="match status" value="1"/>
</dbReference>
<evidence type="ECO:0000313" key="4">
    <source>
        <dbReference type="EMBL" id="CAF1552927.1"/>
    </source>
</evidence>
<evidence type="ECO:0000256" key="2">
    <source>
        <dbReference type="PROSITE-ProRule" id="PRU00302"/>
    </source>
</evidence>
<gene>
    <name evidence="4" type="ORF">ZHD862_LOCUS39389</name>
</gene>
<comment type="caution">
    <text evidence="4">The sequence shown here is derived from an EMBL/GenBank/DDBJ whole genome shotgun (WGS) entry which is preliminary data.</text>
</comment>
<protein>
    <recommendedName>
        <fullName evidence="3">Sushi domain-containing protein</fullName>
    </recommendedName>
</protein>
<dbReference type="InterPro" id="IPR035976">
    <property type="entry name" value="Sushi/SCR/CCP_sf"/>
</dbReference>
<sequence>MIQECLPKQNSSDFKIGTKCQAKCREISYQLIGPHTRQCLILGVWSGYEQFCI</sequence>
<dbReference type="Pfam" id="PF00084">
    <property type="entry name" value="Sushi"/>
    <property type="match status" value="1"/>
</dbReference>
<evidence type="ECO:0000313" key="5">
    <source>
        <dbReference type="Proteomes" id="UP000663864"/>
    </source>
</evidence>
<dbReference type="AlphaFoldDB" id="A0A815WWC0"/>
<accession>A0A815WWC0</accession>
<name>A0A815WWC0_9BILA</name>
<keyword evidence="2" id="KW-0768">Sushi</keyword>